<dbReference type="EMBL" id="JBBWWQ010000020">
    <property type="protein sequence ID" value="KAK8916076.1"/>
    <property type="molecule type" value="Genomic_DNA"/>
</dbReference>
<accession>A0AAP0AUN1</accession>
<reference evidence="2 3" key="1">
    <citation type="journal article" date="2022" name="Nat. Plants">
        <title>Genomes of leafy and leafless Platanthera orchids illuminate the evolution of mycoheterotrophy.</title>
        <authorList>
            <person name="Li M.H."/>
            <person name="Liu K.W."/>
            <person name="Li Z."/>
            <person name="Lu H.C."/>
            <person name="Ye Q.L."/>
            <person name="Zhang D."/>
            <person name="Wang J.Y."/>
            <person name="Li Y.F."/>
            <person name="Zhong Z.M."/>
            <person name="Liu X."/>
            <person name="Yu X."/>
            <person name="Liu D.K."/>
            <person name="Tu X.D."/>
            <person name="Liu B."/>
            <person name="Hao Y."/>
            <person name="Liao X.Y."/>
            <person name="Jiang Y.T."/>
            <person name="Sun W.H."/>
            <person name="Chen J."/>
            <person name="Chen Y.Q."/>
            <person name="Ai Y."/>
            <person name="Zhai J.W."/>
            <person name="Wu S.S."/>
            <person name="Zhou Z."/>
            <person name="Hsiao Y.Y."/>
            <person name="Wu W.L."/>
            <person name="Chen Y.Y."/>
            <person name="Lin Y.F."/>
            <person name="Hsu J.L."/>
            <person name="Li C.Y."/>
            <person name="Wang Z.W."/>
            <person name="Zhao X."/>
            <person name="Zhong W.Y."/>
            <person name="Ma X.K."/>
            <person name="Ma L."/>
            <person name="Huang J."/>
            <person name="Chen G.Z."/>
            <person name="Huang M.Z."/>
            <person name="Huang L."/>
            <person name="Peng D.H."/>
            <person name="Luo Y.B."/>
            <person name="Zou S.Q."/>
            <person name="Chen S.P."/>
            <person name="Lan S."/>
            <person name="Tsai W.C."/>
            <person name="Van de Peer Y."/>
            <person name="Liu Z.J."/>
        </authorList>
    </citation>
    <scope>NUCLEOTIDE SEQUENCE [LARGE SCALE GENOMIC DNA]</scope>
    <source>
        <strain evidence="2">Lor287</strain>
    </source>
</reference>
<dbReference type="InterPro" id="IPR000477">
    <property type="entry name" value="RT_dom"/>
</dbReference>
<evidence type="ECO:0000313" key="2">
    <source>
        <dbReference type="EMBL" id="KAK8916076.1"/>
    </source>
</evidence>
<dbReference type="AlphaFoldDB" id="A0AAP0AUN1"/>
<name>A0AAP0AUN1_9ASPA</name>
<comment type="caution">
    <text evidence="2">The sequence shown here is derived from an EMBL/GenBank/DDBJ whole genome shotgun (WGS) entry which is preliminary data.</text>
</comment>
<sequence>MFGFPVEFARWILQCVEGPKFAFLLNGPRTRWIEASCGFRQGCPLSPYLLILCSELLSLAFSQRGNSLGVMVAPSGPRISHLLYADDIFITSDATKSCVDQCLVVLYEYCTWTGQRINRSNSMVMFGKPTPTGRCNRLTR</sequence>
<keyword evidence="3" id="KW-1185">Reference proteome</keyword>
<feature type="domain" description="Reverse transcriptase" evidence="1">
    <location>
        <begin position="7"/>
        <end position="121"/>
    </location>
</feature>
<protein>
    <recommendedName>
        <fullName evidence="1">Reverse transcriptase domain-containing protein</fullName>
    </recommendedName>
</protein>
<evidence type="ECO:0000313" key="3">
    <source>
        <dbReference type="Proteomes" id="UP001418222"/>
    </source>
</evidence>
<dbReference type="Pfam" id="PF00078">
    <property type="entry name" value="RVT_1"/>
    <property type="match status" value="1"/>
</dbReference>
<gene>
    <name evidence="2" type="ORF">KSP39_PZI022219</name>
</gene>
<dbReference type="Proteomes" id="UP001418222">
    <property type="component" value="Unassembled WGS sequence"/>
</dbReference>
<evidence type="ECO:0000259" key="1">
    <source>
        <dbReference type="Pfam" id="PF00078"/>
    </source>
</evidence>
<proteinExistence type="predicted"/>
<organism evidence="2 3">
    <name type="scientific">Platanthera zijinensis</name>
    <dbReference type="NCBI Taxonomy" id="2320716"/>
    <lineage>
        <taxon>Eukaryota</taxon>
        <taxon>Viridiplantae</taxon>
        <taxon>Streptophyta</taxon>
        <taxon>Embryophyta</taxon>
        <taxon>Tracheophyta</taxon>
        <taxon>Spermatophyta</taxon>
        <taxon>Magnoliopsida</taxon>
        <taxon>Liliopsida</taxon>
        <taxon>Asparagales</taxon>
        <taxon>Orchidaceae</taxon>
        <taxon>Orchidoideae</taxon>
        <taxon>Orchideae</taxon>
        <taxon>Orchidinae</taxon>
        <taxon>Platanthera</taxon>
    </lineage>
</organism>